<proteinExistence type="predicted"/>
<organism evidence="1 2">
    <name type="scientific">Micromonospora sonneratiae</name>
    <dbReference type="NCBI Taxonomy" id="1184706"/>
    <lineage>
        <taxon>Bacteria</taxon>
        <taxon>Bacillati</taxon>
        <taxon>Actinomycetota</taxon>
        <taxon>Actinomycetes</taxon>
        <taxon>Micromonosporales</taxon>
        <taxon>Micromonosporaceae</taxon>
        <taxon>Micromonospora</taxon>
    </lineage>
</organism>
<name>A0ABW3YNI1_9ACTN</name>
<protein>
    <submittedName>
        <fullName evidence="1">Uncharacterized protein</fullName>
    </submittedName>
</protein>
<reference evidence="2" key="1">
    <citation type="journal article" date="2019" name="Int. J. Syst. Evol. Microbiol.">
        <title>The Global Catalogue of Microorganisms (GCM) 10K type strain sequencing project: providing services to taxonomists for standard genome sequencing and annotation.</title>
        <authorList>
            <consortium name="The Broad Institute Genomics Platform"/>
            <consortium name="The Broad Institute Genome Sequencing Center for Infectious Disease"/>
            <person name="Wu L."/>
            <person name="Ma J."/>
        </authorList>
    </citation>
    <scope>NUCLEOTIDE SEQUENCE [LARGE SCALE GENOMIC DNA]</scope>
    <source>
        <strain evidence="2">JCM 31037</strain>
    </source>
</reference>
<accession>A0ABW3YNI1</accession>
<comment type="caution">
    <text evidence="1">The sequence shown here is derived from an EMBL/GenBank/DDBJ whole genome shotgun (WGS) entry which is preliminary data.</text>
</comment>
<sequence length="701" mass="77225">MTLSMFTPPVVACDHCEGRGRILMLCHCVRWGDRFLIDTGDDIDPLRSDGHAYRDCELCDGSGYTLADCHECRRTGRRRAQLVLTVVNLDTGAVRSANVVPGGVEPRRGPAGRWELALSPVVAALAAEVDAVAWRDACRPANPTGNGFSILLPTAWRANLPTAERHRLEGEAIARRCWHPWLLYFGRTGTLPAPEEPDAVLGRLCHLADVLCLDLVVEARYVRDDRLNWDIRYEVPGGRVPGGHRGWADDLTAAVVATSVDHAMFGLTDRSLTAPAHYLQPHPPEQIRPPNVATDQVERRIHADLDGLDGRSPGAQAIWRDGRWHHTRLRVDDTIEVMTALSTGQVVRKTETVLVRAWEPPAPGWQGEPVPYRPCPDCHPENRLRRCVCTLGNQPPKPDCSACAGAGYTSANRRCPTCHDSHRIYEGVVVTLTGPGDAARHLNWPLPDRAADATYLAAHPGGKPIFQLPVHYQVRHWAEILGARPADLTYLDGGHHINQNLSEGTVTVDHPRIDPLAEYIADASRGQPAARLLLNATPPPAAHLPDLIRLALGLHQTLVVTLQDHWLNEHDPRCVHGECWSIALLPPDQLLPPDPHPFHPTVEAAAAYLLEYLENALYDVVSEDPQQGIPVPQTPQPAPLVDNPVPLIRRLARHHAGRPVSIRYHHTGCHLHVYDRNGKIHHLATARTVPIALTALGLGRS</sequence>
<keyword evidence="2" id="KW-1185">Reference proteome</keyword>
<dbReference type="Proteomes" id="UP001597260">
    <property type="component" value="Unassembled WGS sequence"/>
</dbReference>
<evidence type="ECO:0000313" key="2">
    <source>
        <dbReference type="Proteomes" id="UP001597260"/>
    </source>
</evidence>
<gene>
    <name evidence="1" type="ORF">ACFQ4H_28915</name>
</gene>
<dbReference type="EMBL" id="JBHTMP010000067">
    <property type="protein sequence ID" value="MFD1325115.1"/>
    <property type="molecule type" value="Genomic_DNA"/>
</dbReference>
<evidence type="ECO:0000313" key="1">
    <source>
        <dbReference type="EMBL" id="MFD1325115.1"/>
    </source>
</evidence>
<dbReference type="RefSeq" id="WP_377576883.1">
    <property type="nucleotide sequence ID" value="NZ_JBHTMP010000067.1"/>
</dbReference>